<proteinExistence type="predicted"/>
<reference evidence="1 2" key="1">
    <citation type="journal article" date="2022" name="Allergy">
        <title>Genome assembly and annotation of Periplaneta americana reveal a comprehensive cockroach allergen profile.</title>
        <authorList>
            <person name="Wang L."/>
            <person name="Xiong Q."/>
            <person name="Saelim N."/>
            <person name="Wang L."/>
            <person name="Nong W."/>
            <person name="Wan A.T."/>
            <person name="Shi M."/>
            <person name="Liu X."/>
            <person name="Cao Q."/>
            <person name="Hui J.H.L."/>
            <person name="Sookrung N."/>
            <person name="Leung T.F."/>
            <person name="Tungtrongchitr A."/>
            <person name="Tsui S.K.W."/>
        </authorList>
    </citation>
    <scope>NUCLEOTIDE SEQUENCE [LARGE SCALE GENOMIC DNA]</scope>
    <source>
        <strain evidence="1">PWHHKU_190912</strain>
    </source>
</reference>
<organism evidence="1 2">
    <name type="scientific">Periplaneta americana</name>
    <name type="common">American cockroach</name>
    <name type="synonym">Blatta americana</name>
    <dbReference type="NCBI Taxonomy" id="6978"/>
    <lineage>
        <taxon>Eukaryota</taxon>
        <taxon>Metazoa</taxon>
        <taxon>Ecdysozoa</taxon>
        <taxon>Arthropoda</taxon>
        <taxon>Hexapoda</taxon>
        <taxon>Insecta</taxon>
        <taxon>Pterygota</taxon>
        <taxon>Neoptera</taxon>
        <taxon>Polyneoptera</taxon>
        <taxon>Dictyoptera</taxon>
        <taxon>Blattodea</taxon>
        <taxon>Blattoidea</taxon>
        <taxon>Blattidae</taxon>
        <taxon>Blattinae</taxon>
        <taxon>Periplaneta</taxon>
    </lineage>
</organism>
<keyword evidence="2" id="KW-1185">Reference proteome</keyword>
<comment type="caution">
    <text evidence="1">The sequence shown here is derived from an EMBL/GenBank/DDBJ whole genome shotgun (WGS) entry which is preliminary data.</text>
</comment>
<dbReference type="InterPro" id="IPR012674">
    <property type="entry name" value="Calycin"/>
</dbReference>
<dbReference type="SUPFAM" id="SSF50814">
    <property type="entry name" value="Lipocalins"/>
    <property type="match status" value="1"/>
</dbReference>
<evidence type="ECO:0000313" key="1">
    <source>
        <dbReference type="EMBL" id="KAJ4435715.1"/>
    </source>
</evidence>
<gene>
    <name evidence="1" type="ORF">ANN_18331</name>
</gene>
<evidence type="ECO:0000313" key="2">
    <source>
        <dbReference type="Proteomes" id="UP001148838"/>
    </source>
</evidence>
<dbReference type="EMBL" id="JAJSOF020000023">
    <property type="protein sequence ID" value="KAJ4435715.1"/>
    <property type="molecule type" value="Genomic_DNA"/>
</dbReference>
<name>A0ABQ8SNH4_PERAM</name>
<protein>
    <submittedName>
        <fullName evidence="1">Uncharacterized protein</fullName>
    </submittedName>
</protein>
<sequence length="119" mass="13670">MKFLHTSWVPVRMGREKSNQELQGFVKESNSNSYFHDFEDNVPAPWKTTFYIMGVDYNQYVVLKGCLVGQNIPYTYAGFRMANPDEKALEAANKTLEEYDNSSGYRCDECMRCSGPKPS</sequence>
<accession>A0ABQ8SNH4</accession>
<dbReference type="Proteomes" id="UP001148838">
    <property type="component" value="Unassembled WGS sequence"/>
</dbReference>